<dbReference type="GO" id="GO:0061982">
    <property type="term" value="P:meiosis I cell cycle process"/>
    <property type="evidence" value="ECO:0007669"/>
    <property type="project" value="UniProtKB-ARBA"/>
</dbReference>
<dbReference type="PROSITE" id="PS00058">
    <property type="entry name" value="DNA_MISMATCH_REPAIR_1"/>
    <property type="match status" value="1"/>
</dbReference>
<dbReference type="Pfam" id="PF01119">
    <property type="entry name" value="DNA_mis_repair"/>
    <property type="match status" value="1"/>
</dbReference>
<dbReference type="GO" id="GO:0032389">
    <property type="term" value="C:MutLalpha complex"/>
    <property type="evidence" value="ECO:0007669"/>
    <property type="project" value="TreeGrafter"/>
</dbReference>
<dbReference type="Gene3D" id="3.30.565.10">
    <property type="entry name" value="Histidine kinase-like ATPase, C-terminal domain"/>
    <property type="match status" value="1"/>
</dbReference>
<dbReference type="InterPro" id="IPR038973">
    <property type="entry name" value="MutL/Mlh/Pms-like"/>
</dbReference>
<proteinExistence type="inferred from homology"/>
<dbReference type="GO" id="GO:0005524">
    <property type="term" value="F:ATP binding"/>
    <property type="evidence" value="ECO:0007669"/>
    <property type="project" value="InterPro"/>
</dbReference>
<feature type="region of interest" description="Disordered" evidence="6">
    <location>
        <begin position="1304"/>
        <end position="1389"/>
    </location>
</feature>
<organism evidence="8">
    <name type="scientific">Candidozyma auris</name>
    <name type="common">Yeast</name>
    <name type="synonym">Candida auris</name>
    <dbReference type="NCBI Taxonomy" id="498019"/>
    <lineage>
        <taxon>Eukaryota</taxon>
        <taxon>Fungi</taxon>
        <taxon>Dikarya</taxon>
        <taxon>Ascomycota</taxon>
        <taxon>Saccharomycotina</taxon>
        <taxon>Pichiomycetes</taxon>
        <taxon>Metschnikowiaceae</taxon>
        <taxon>Candidozyma</taxon>
    </lineage>
</organism>
<dbReference type="GO" id="GO:0006298">
    <property type="term" value="P:mismatch repair"/>
    <property type="evidence" value="ECO:0007669"/>
    <property type="project" value="InterPro"/>
</dbReference>
<dbReference type="SUPFAM" id="SSF55874">
    <property type="entry name" value="ATPase domain of HSP90 chaperone/DNA topoisomerase II/histidine kinase"/>
    <property type="match status" value="1"/>
</dbReference>
<dbReference type="EMBL" id="CP076754">
    <property type="protein sequence ID" value="QWW25624.1"/>
    <property type="molecule type" value="Genomic_DNA"/>
</dbReference>
<dbReference type="NCBIfam" id="TIGR00585">
    <property type="entry name" value="mutl"/>
    <property type="match status" value="1"/>
</dbReference>
<evidence type="ECO:0000256" key="1">
    <source>
        <dbReference type="ARBA" id="ARBA00004123"/>
    </source>
</evidence>
<comment type="subcellular location">
    <subcellularLocation>
        <location evidence="1">Nucleus</location>
    </subcellularLocation>
</comment>
<sequence>MAIKKLDPSVINRIAAGEIIIQPSNALKELLENSIDAGATSVDILVKDGGLKLLQITDNGCGIAVEDMPLLCERFATSKLSSFDDLESLATYGFRGEALASISHIARLSVVSKTPGSQLAYKAFYTGGQLATPKFKVESSDKTAPRPVAGKDGTQITVEDLFYNVPSRLRSMKSKSDEFASILDVVGKYAIHTDGVGFSCKKFGESTPALATRPQAALKERLRTVFGVSVASDIIEFSKDGPLEEYGLAKVSGAITGLNYNNKRRAIPVFFINNRLVTCDPLKRALLSLYSVFLPKGNYPFFYLSLEIKPQNVDVNIHPTKREVRFLHEEEIIEWITGLVHDTLSSHDTSRTFKQSTFKRVTEGVDDVATQAKKYRQENKLVRVDASQPKLEAFVSKEPRSITSILDEARHTEDEASESSQETERKEIDLDSIRELRQEVRDKVDRPLTNVFNNLVYVGVVDSTRRLCCFQYDVKLFLCDYAAVLAEFYYQVGLTEFANFGRFILEPAMSLEEILSPLYDKRTDLVPRQDVVSTITSMTDMFREYFQIDVSEGILRCVPLLLAGAEPAPSKLPFFLYRLGTKVDYSNEKICLSQILHELALLYVPPPVDQIHCNPISDSLENFVFPQVRSQFFPITAIMFIEASPNERYMRTLSLGSFPQNVLDFQESPDFFQQIAFVDYQLQLLIQHDLGDAIASSNKNTEAARSATEKLAELKNYITSVNANYSKRSQSYSESLYYTVVLADLHYLSFEYENMSATLSSFSLSGSPHSESEAQTDFIEYLTARFYALFGSGKREGAYKHWLEYLAKLTNYGTKSQIAANRWQDTILLRVVGLLSSNGARPLRFKDIISQSFSENACSVIAISSFCLRPENEKYVIKEFKNDFNVFLTELINTKVKQKKDFPDASVENCEEETFINSLYESINDISSQRPLVAQVLKPKLSKKFLVNMTEKTYQSFAILSNLIRTLLDLEEYDEAIAALKTYIDYVEKDQEQNHGRVNNILDVIDVYTVCLQHFNPKHSFIPVAREGDITKKFKYNDLYTVVEQLKVFTEKLLHYLSELAKVADLHYDEEAGLQSNRLSFLYHRYNTNLVMSDQSKFVKTVAKAWFVIGDFYSYLTSHQSPTPEIMKKNVDLVLKYWKNSLIVNSTGNSTLLFRYALELSYNGFVEPAIKLCKFILKKYPEQFQVWNLLVLLLSADETKASSVDDRSNEANNAAVLDDLKKSRSEPLTSSESESFVEDALNIAGLYMQKCQQKGTSISFQKKYSILQLKMTQLAMWEAKHGIEYILESIAEVFVLYRELFESGDSKPEPPQKSLQPPRLSVVNSRAESKWSHRPSVVDPSVPELKVDKSSSREHRAAKDKIKRLSRVGIESNSAGKTSSKAHQEALSSSKPARRVLQEIWLWAASIYLRLGSMEEAEECIVEAETVSPPNVKTHTYLGLLTSKYRKFLSLQEFERSLEEFHHPEEKFNKKAYGVTLLGMCKLFLKDDDPSNSLFISNKDVDAGLIRIKNYLEEYTHCWPYGYNCPEVWYYLSAIYEKFDDKLLLNEALWKCVELENQRPVRAYSVCEDWV</sequence>
<dbReference type="PANTHER" id="PTHR10073:SF12">
    <property type="entry name" value="DNA MISMATCH REPAIR PROTEIN MLH1"/>
    <property type="match status" value="1"/>
</dbReference>
<evidence type="ECO:0000256" key="5">
    <source>
        <dbReference type="ARBA" id="ARBA00023242"/>
    </source>
</evidence>
<reference evidence="8" key="1">
    <citation type="submission" date="2021-06" db="EMBL/GenBank/DDBJ databases">
        <title>Candida auris outbreak in lebanese hospital.</title>
        <authorList>
            <person name="Finianos M."/>
        </authorList>
    </citation>
    <scope>NUCLEOTIDE SEQUENCE</scope>
    <source>
        <strain evidence="8">CA7LBN</strain>
    </source>
</reference>
<dbReference type="GO" id="GO:0030983">
    <property type="term" value="F:mismatched DNA binding"/>
    <property type="evidence" value="ECO:0007669"/>
    <property type="project" value="InterPro"/>
</dbReference>
<dbReference type="PANTHER" id="PTHR10073">
    <property type="entry name" value="DNA MISMATCH REPAIR PROTEIN MLH, PMS, MUTL"/>
    <property type="match status" value="1"/>
</dbReference>
<dbReference type="InterPro" id="IPR036890">
    <property type="entry name" value="HATPase_C_sf"/>
</dbReference>
<evidence type="ECO:0000256" key="4">
    <source>
        <dbReference type="ARBA" id="ARBA00023204"/>
    </source>
</evidence>
<evidence type="ECO:0000256" key="6">
    <source>
        <dbReference type="SAM" id="MobiDB-lite"/>
    </source>
</evidence>
<keyword evidence="3" id="KW-0227">DNA damage</keyword>
<feature type="compositionally biased region" description="Basic and acidic residues" evidence="6">
    <location>
        <begin position="1345"/>
        <end position="1360"/>
    </location>
</feature>
<dbReference type="InterPro" id="IPR014721">
    <property type="entry name" value="Ribsml_uS5_D2-typ_fold_subgr"/>
</dbReference>
<dbReference type="CDD" id="cd16926">
    <property type="entry name" value="HATPase_MutL-MLH-PMS-like"/>
    <property type="match status" value="1"/>
</dbReference>
<dbReference type="SUPFAM" id="SSF48452">
    <property type="entry name" value="TPR-like"/>
    <property type="match status" value="1"/>
</dbReference>
<comment type="similarity">
    <text evidence="2">Belongs to the DNA mismatch repair MutL/HexB family.</text>
</comment>
<dbReference type="InterPro" id="IPR013507">
    <property type="entry name" value="DNA_mismatch_S5_2-like"/>
</dbReference>
<dbReference type="GO" id="GO:0140664">
    <property type="term" value="F:ATP-dependent DNA damage sensor activity"/>
    <property type="evidence" value="ECO:0007669"/>
    <property type="project" value="InterPro"/>
</dbReference>
<evidence type="ECO:0000313" key="8">
    <source>
        <dbReference type="EMBL" id="QWW25624.1"/>
    </source>
</evidence>
<dbReference type="Gene3D" id="1.25.40.10">
    <property type="entry name" value="Tetratricopeptide repeat domain"/>
    <property type="match status" value="1"/>
</dbReference>
<dbReference type="GO" id="GO:0016887">
    <property type="term" value="F:ATP hydrolysis activity"/>
    <property type="evidence" value="ECO:0007669"/>
    <property type="project" value="InterPro"/>
</dbReference>
<name>A0A8F2W4J4_CANAR</name>
<evidence type="ECO:0000259" key="7">
    <source>
        <dbReference type="SMART" id="SM01340"/>
    </source>
</evidence>
<dbReference type="CDD" id="cd03483">
    <property type="entry name" value="MutL_Trans_MLH1"/>
    <property type="match status" value="1"/>
</dbReference>
<dbReference type="Proteomes" id="UP000825438">
    <property type="component" value="Chromosome VI"/>
</dbReference>
<dbReference type="InterPro" id="IPR002099">
    <property type="entry name" value="MutL/Mlh/PMS"/>
</dbReference>
<dbReference type="FunFam" id="3.30.565.10:FF:000109">
    <property type="entry name" value="Related to MLH1-DNA mismatch repair protein"/>
    <property type="match status" value="1"/>
</dbReference>
<feature type="region of interest" description="Disordered" evidence="6">
    <location>
        <begin position="406"/>
        <end position="427"/>
    </location>
</feature>
<dbReference type="InterPro" id="IPR014762">
    <property type="entry name" value="DNA_mismatch_repair_CS"/>
</dbReference>
<dbReference type="InterPro" id="IPR032189">
    <property type="entry name" value="Mlh1_C"/>
</dbReference>
<accession>A0A8F2W4J4</accession>
<dbReference type="InterPro" id="IPR019734">
    <property type="entry name" value="TPR_rpt"/>
</dbReference>
<dbReference type="Pfam" id="PF16413">
    <property type="entry name" value="Mlh1_C"/>
    <property type="match status" value="1"/>
</dbReference>
<dbReference type="FunFam" id="3.30.230.10:FF:000014">
    <property type="entry name" value="DNA mismatch repair protein Mlh1"/>
    <property type="match status" value="1"/>
</dbReference>
<dbReference type="InterPro" id="IPR011990">
    <property type="entry name" value="TPR-like_helical_dom_sf"/>
</dbReference>
<feature type="compositionally biased region" description="Polar residues" evidence="6">
    <location>
        <begin position="1371"/>
        <end position="1389"/>
    </location>
</feature>
<evidence type="ECO:0000256" key="3">
    <source>
        <dbReference type="ARBA" id="ARBA00022763"/>
    </source>
</evidence>
<gene>
    <name evidence="8" type="ORF">CA7LBN_004511</name>
</gene>
<dbReference type="SUPFAM" id="SSF54211">
    <property type="entry name" value="Ribosomal protein S5 domain 2-like"/>
    <property type="match status" value="1"/>
</dbReference>
<dbReference type="Gene3D" id="3.30.230.10">
    <property type="match status" value="1"/>
</dbReference>
<dbReference type="Pfam" id="PF13589">
    <property type="entry name" value="HATPase_c_3"/>
    <property type="match status" value="1"/>
</dbReference>
<keyword evidence="5" id="KW-0539">Nucleus</keyword>
<dbReference type="InterPro" id="IPR020568">
    <property type="entry name" value="Ribosomal_Su5_D2-typ_SF"/>
</dbReference>
<dbReference type="CDD" id="cd23270">
    <property type="entry name" value="YPP1"/>
    <property type="match status" value="1"/>
</dbReference>
<evidence type="ECO:0000256" key="2">
    <source>
        <dbReference type="ARBA" id="ARBA00006082"/>
    </source>
</evidence>
<feature type="domain" description="DNA mismatch repair protein S5" evidence="7">
    <location>
        <begin position="222"/>
        <end position="345"/>
    </location>
</feature>
<protein>
    <recommendedName>
        <fullName evidence="7">DNA mismatch repair protein S5 domain-containing protein</fullName>
    </recommendedName>
</protein>
<keyword evidence="4" id="KW-0234">DNA repair</keyword>
<dbReference type="Pfam" id="PF13181">
    <property type="entry name" value="TPR_8"/>
    <property type="match status" value="1"/>
</dbReference>
<dbReference type="SMART" id="SM01340">
    <property type="entry name" value="DNA_mis_repair"/>
    <property type="match status" value="1"/>
</dbReference>